<keyword evidence="2" id="KW-1185">Reference proteome</keyword>
<dbReference type="SUPFAM" id="SSF102588">
    <property type="entry name" value="LmbE-like"/>
    <property type="match status" value="1"/>
</dbReference>
<evidence type="ECO:0000313" key="2">
    <source>
        <dbReference type="Proteomes" id="UP001524642"/>
    </source>
</evidence>
<organism evidence="1 2">
    <name type="scientific">Roseomonas populi</name>
    <dbReference type="NCBI Taxonomy" id="3121582"/>
    <lineage>
        <taxon>Bacteria</taxon>
        <taxon>Pseudomonadati</taxon>
        <taxon>Pseudomonadota</taxon>
        <taxon>Alphaproteobacteria</taxon>
        <taxon>Acetobacterales</taxon>
        <taxon>Roseomonadaceae</taxon>
        <taxon>Roseomonas</taxon>
    </lineage>
</organism>
<dbReference type="Gene3D" id="3.40.50.10320">
    <property type="entry name" value="LmbE-like"/>
    <property type="match status" value="1"/>
</dbReference>
<gene>
    <name evidence="1" type="ORF">NRP21_08045</name>
</gene>
<dbReference type="EMBL" id="JANJOU010000004">
    <property type="protein sequence ID" value="MCR0981996.1"/>
    <property type="molecule type" value="Genomic_DNA"/>
</dbReference>
<reference evidence="1 2" key="1">
    <citation type="submission" date="2022-06" db="EMBL/GenBank/DDBJ databases">
        <title>Roseomonas CN29.</title>
        <authorList>
            <person name="Cheng Y."/>
            <person name="He X."/>
        </authorList>
    </citation>
    <scope>NUCLEOTIDE SEQUENCE [LARGE SCALE GENOMIC DNA]</scope>
    <source>
        <strain evidence="1 2">CN29</strain>
    </source>
</reference>
<dbReference type="Proteomes" id="UP001524642">
    <property type="component" value="Unassembled WGS sequence"/>
</dbReference>
<evidence type="ECO:0000313" key="1">
    <source>
        <dbReference type="EMBL" id="MCR0981996.1"/>
    </source>
</evidence>
<dbReference type="InterPro" id="IPR024078">
    <property type="entry name" value="LmbE-like_dom_sf"/>
</dbReference>
<dbReference type="RefSeq" id="WP_257715664.1">
    <property type="nucleotide sequence ID" value="NZ_JANJOU010000004.1"/>
</dbReference>
<comment type="caution">
    <text evidence="1">The sequence shown here is derived from an EMBL/GenBank/DDBJ whole genome shotgun (WGS) entry which is preliminary data.</text>
</comment>
<accession>A0ABT1X1L8</accession>
<sequence length="230" mass="23911">MPFNPGMTDPAAPPLAGLLEITGGENALVLALQPGDESLDCGGFIAESCQRGRPPFVMVLQDGSASHPGSNIFPPDRIAAIREGETREAVRRLGLRADRLLMAGLIDGPVPAEGPVFEAAVRGITLVMWARDCNLILAPWPTDAPRSAAHRIAAAVAAGSGVAHLSYAPPQDALPDGWRLAIPAETKRQAVAAHASGLGGLVSDDPAPRIPPGCLARAEQPFETILRPPA</sequence>
<dbReference type="InterPro" id="IPR003737">
    <property type="entry name" value="GlcNAc_PI_deacetylase-related"/>
</dbReference>
<name>A0ABT1X1L8_9PROT</name>
<proteinExistence type="predicted"/>
<dbReference type="Pfam" id="PF02585">
    <property type="entry name" value="PIG-L"/>
    <property type="match status" value="1"/>
</dbReference>
<protein>
    <submittedName>
        <fullName evidence="1">PIG-L family deacetylase</fullName>
    </submittedName>
</protein>